<proteinExistence type="predicted"/>
<name>A0A2C9U9M6_MANES</name>
<organism evidence="2">
    <name type="scientific">Manihot esculenta</name>
    <name type="common">Cassava</name>
    <name type="synonym">Jatropha manihot</name>
    <dbReference type="NCBI Taxonomy" id="3983"/>
    <lineage>
        <taxon>Eukaryota</taxon>
        <taxon>Viridiplantae</taxon>
        <taxon>Streptophyta</taxon>
        <taxon>Embryophyta</taxon>
        <taxon>Tracheophyta</taxon>
        <taxon>Spermatophyta</taxon>
        <taxon>Magnoliopsida</taxon>
        <taxon>eudicotyledons</taxon>
        <taxon>Gunneridae</taxon>
        <taxon>Pentapetalae</taxon>
        <taxon>rosids</taxon>
        <taxon>fabids</taxon>
        <taxon>Malpighiales</taxon>
        <taxon>Euphorbiaceae</taxon>
        <taxon>Crotonoideae</taxon>
        <taxon>Manihoteae</taxon>
        <taxon>Manihot</taxon>
    </lineage>
</organism>
<sequence length="45" mass="4985">MHLNHSCELYCVLFLAIDLSIFLILLSLWPVLVVCVCSTISVCGC</sequence>
<protein>
    <submittedName>
        <fullName evidence="2">Uncharacterized protein</fullName>
    </submittedName>
</protein>
<keyword evidence="1" id="KW-0812">Transmembrane</keyword>
<reference evidence="2" key="1">
    <citation type="submission" date="2016-02" db="EMBL/GenBank/DDBJ databases">
        <title>WGS assembly of Manihot esculenta.</title>
        <authorList>
            <person name="Bredeson J.V."/>
            <person name="Prochnik S.E."/>
            <person name="Lyons J.B."/>
            <person name="Schmutz J."/>
            <person name="Grimwood J."/>
            <person name="Vrebalov J."/>
            <person name="Bart R.S."/>
            <person name="Amuge T."/>
            <person name="Ferguson M.E."/>
            <person name="Green R."/>
            <person name="Putnam N."/>
            <person name="Stites J."/>
            <person name="Rounsley S."/>
            <person name="Rokhsar D.S."/>
        </authorList>
    </citation>
    <scope>NUCLEOTIDE SEQUENCE [LARGE SCALE GENOMIC DNA]</scope>
    <source>
        <tissue evidence="2">Leaf</tissue>
    </source>
</reference>
<keyword evidence="1" id="KW-1133">Transmembrane helix</keyword>
<feature type="transmembrane region" description="Helical" evidence="1">
    <location>
        <begin position="12"/>
        <end position="32"/>
    </location>
</feature>
<evidence type="ECO:0000256" key="1">
    <source>
        <dbReference type="SAM" id="Phobius"/>
    </source>
</evidence>
<evidence type="ECO:0000313" key="2">
    <source>
        <dbReference type="EMBL" id="OAY26720.1"/>
    </source>
</evidence>
<gene>
    <name evidence="2" type="ORF">MANES_16G069400</name>
</gene>
<dbReference type="AlphaFoldDB" id="A0A2C9U9M6"/>
<dbReference type="EMBL" id="CM004402">
    <property type="protein sequence ID" value="OAY26720.1"/>
    <property type="molecule type" value="Genomic_DNA"/>
</dbReference>
<accession>A0A2C9U9M6</accession>
<keyword evidence="1" id="KW-0472">Membrane</keyword>